<reference evidence="2" key="1">
    <citation type="submission" date="2019-03" db="EMBL/GenBank/DDBJ databases">
        <title>Lake Tanganyika Metagenome-Assembled Genomes (MAGs).</title>
        <authorList>
            <person name="Tran P."/>
        </authorList>
    </citation>
    <scope>NUCLEOTIDE SEQUENCE</scope>
    <source>
        <strain evidence="2">K_DeepCast_65m_m2_066</strain>
    </source>
</reference>
<dbReference type="PROSITE" id="PS51257">
    <property type="entry name" value="PROKAR_LIPOPROTEIN"/>
    <property type="match status" value="1"/>
</dbReference>
<organism evidence="2 3">
    <name type="scientific">Tectimicrobiota bacterium</name>
    <dbReference type="NCBI Taxonomy" id="2528274"/>
    <lineage>
        <taxon>Bacteria</taxon>
        <taxon>Pseudomonadati</taxon>
        <taxon>Nitrospinota/Tectimicrobiota group</taxon>
        <taxon>Candidatus Tectimicrobiota</taxon>
    </lineage>
</organism>
<evidence type="ECO:0000313" key="3">
    <source>
        <dbReference type="Proteomes" id="UP000712673"/>
    </source>
</evidence>
<evidence type="ECO:0000259" key="1">
    <source>
        <dbReference type="Pfam" id="PF09348"/>
    </source>
</evidence>
<evidence type="ECO:0000313" key="2">
    <source>
        <dbReference type="EMBL" id="MBM3225948.1"/>
    </source>
</evidence>
<protein>
    <submittedName>
        <fullName evidence="2">DUF1990 domain-containing protein</fullName>
    </submittedName>
</protein>
<gene>
    <name evidence="2" type="ORF">FJZ47_19425</name>
</gene>
<name>A0A937W2Y3_UNCTE</name>
<proteinExistence type="predicted"/>
<dbReference type="Proteomes" id="UP000712673">
    <property type="component" value="Unassembled WGS sequence"/>
</dbReference>
<dbReference type="EMBL" id="VGLS01000735">
    <property type="protein sequence ID" value="MBM3225948.1"/>
    <property type="molecule type" value="Genomic_DNA"/>
</dbReference>
<dbReference type="PANTHER" id="PTHR34202">
    <property type="entry name" value="UPF0548 PROTEIN"/>
    <property type="match status" value="1"/>
</dbReference>
<dbReference type="AlphaFoldDB" id="A0A937W2Y3"/>
<dbReference type="PIRSF" id="PIRSF010260">
    <property type="entry name" value="UCP010260"/>
    <property type="match status" value="1"/>
</dbReference>
<accession>A0A937W2Y3</accession>
<comment type="caution">
    <text evidence="2">The sequence shown here is derived from an EMBL/GenBank/DDBJ whole genome shotgun (WGS) entry which is preliminary data.</text>
</comment>
<dbReference type="Pfam" id="PF09348">
    <property type="entry name" value="DUF1990"/>
    <property type="match status" value="1"/>
</dbReference>
<sequence length="191" mass="21943">MLSWHRPTETTIRDFLDRQSCQPFSYTGVGSSCTVPPAGYVLDHRRVRLGTGQRVFQRACVALRRWQMFQVGWVQLCWPTAGLACGTVVGVLASWCGVWVLNACRIVYVLDDLQPVRRFGFAYGTLPGHVERGEERFSIEWRHDDTVWYDLLAFSRPGHWLLWLGYPWARRLQRRFALASLAAMARAVEPA</sequence>
<dbReference type="InterPro" id="IPR014457">
    <property type="entry name" value="UCP010260"/>
</dbReference>
<dbReference type="PANTHER" id="PTHR34202:SF1">
    <property type="entry name" value="UPF0548 PROTEIN"/>
    <property type="match status" value="1"/>
</dbReference>
<feature type="domain" description="DUF1990" evidence="1">
    <location>
        <begin position="26"/>
        <end position="182"/>
    </location>
</feature>
<dbReference type="InterPro" id="IPR018960">
    <property type="entry name" value="DUF1990"/>
</dbReference>